<dbReference type="SUPFAM" id="SSF50939">
    <property type="entry name" value="Sialidases"/>
    <property type="match status" value="1"/>
</dbReference>
<accession>A0A7S7NS40</accession>
<dbReference type="InterPro" id="IPR036278">
    <property type="entry name" value="Sialidase_sf"/>
</dbReference>
<dbReference type="AlphaFoldDB" id="A0A7S7NS40"/>
<dbReference type="RefSeq" id="WP_194450357.1">
    <property type="nucleotide sequence ID" value="NZ_CP063849.1"/>
</dbReference>
<sequence>MDPHAPGPASPLRYQLRAGGHGWAAIDETVYLTSDAGLSWKRLCSIPVGPSLKDGRLEWLTVGSDESAVLARVSTPDGPGRFADQLLVSQDAGKTWEKRPLPSGKFEIIQEGRGSVFFLFGKTAAMYSKDKGRTWADSQFSFAGGHSEHFLGSAQPPLAVVFAGEFHWLLQGEHLFRSEDQGRSWLELARPTQIWPRTPGPGHQRIQFLTVDHGYALGRDGVLRESDDGGFQWTAIPMAGDQVVSFSCFDVTTCYAITQGRGLLRVEATGMGGR</sequence>
<gene>
    <name evidence="1" type="ORF">IRI77_01665</name>
</gene>
<protein>
    <recommendedName>
        <fullName evidence="3">Photosynthesis system II assembly factor Ycf48/Hcf136-like domain-containing protein</fullName>
    </recommendedName>
</protein>
<reference evidence="1 2" key="1">
    <citation type="submission" date="2020-10" db="EMBL/GenBank/DDBJ databases">
        <title>Complete genome sequence of Paludibaculum fermentans P105T, a facultatively anaerobic acidobacterium capable of dissimilatory Fe(III) reduction.</title>
        <authorList>
            <person name="Dedysh S.N."/>
            <person name="Beletsky A.V."/>
            <person name="Kulichevskaya I.S."/>
            <person name="Mardanov A.V."/>
            <person name="Ravin N.V."/>
        </authorList>
    </citation>
    <scope>NUCLEOTIDE SEQUENCE [LARGE SCALE GENOMIC DNA]</scope>
    <source>
        <strain evidence="1 2">P105</strain>
    </source>
</reference>
<name>A0A7S7NS40_PALFE</name>
<dbReference type="Proteomes" id="UP000593892">
    <property type="component" value="Chromosome"/>
</dbReference>
<evidence type="ECO:0008006" key="3">
    <source>
        <dbReference type="Google" id="ProtNLM"/>
    </source>
</evidence>
<dbReference type="Gene3D" id="2.130.10.10">
    <property type="entry name" value="YVTN repeat-like/Quinoprotein amine dehydrogenase"/>
    <property type="match status" value="1"/>
</dbReference>
<evidence type="ECO:0000313" key="2">
    <source>
        <dbReference type="Proteomes" id="UP000593892"/>
    </source>
</evidence>
<proteinExistence type="predicted"/>
<evidence type="ECO:0000313" key="1">
    <source>
        <dbReference type="EMBL" id="QOY88695.1"/>
    </source>
</evidence>
<organism evidence="1 2">
    <name type="scientific">Paludibaculum fermentans</name>
    <dbReference type="NCBI Taxonomy" id="1473598"/>
    <lineage>
        <taxon>Bacteria</taxon>
        <taxon>Pseudomonadati</taxon>
        <taxon>Acidobacteriota</taxon>
        <taxon>Terriglobia</taxon>
        <taxon>Bryobacterales</taxon>
        <taxon>Bryobacteraceae</taxon>
        <taxon>Paludibaculum</taxon>
    </lineage>
</organism>
<dbReference type="EMBL" id="CP063849">
    <property type="protein sequence ID" value="QOY88695.1"/>
    <property type="molecule type" value="Genomic_DNA"/>
</dbReference>
<dbReference type="KEGG" id="pfer:IRI77_01665"/>
<dbReference type="InterPro" id="IPR015943">
    <property type="entry name" value="WD40/YVTN_repeat-like_dom_sf"/>
</dbReference>
<keyword evidence="2" id="KW-1185">Reference proteome</keyword>
<dbReference type="CDD" id="cd15482">
    <property type="entry name" value="Sialidase_non-viral"/>
    <property type="match status" value="1"/>
</dbReference>